<evidence type="ECO:0000256" key="1">
    <source>
        <dbReference type="SAM" id="Phobius"/>
    </source>
</evidence>
<protein>
    <submittedName>
        <fullName evidence="2">Uncharacterized protein</fullName>
    </submittedName>
</protein>
<dbReference type="EMBL" id="GBRH01267517">
    <property type="protein sequence ID" value="JAD30378.1"/>
    <property type="molecule type" value="Transcribed_RNA"/>
</dbReference>
<keyword evidence="1" id="KW-0472">Membrane</keyword>
<proteinExistence type="predicted"/>
<feature type="transmembrane region" description="Helical" evidence="1">
    <location>
        <begin position="7"/>
        <end position="26"/>
    </location>
</feature>
<name>A0A0A8YY70_ARUDO</name>
<reference evidence="2" key="2">
    <citation type="journal article" date="2015" name="Data Brief">
        <title>Shoot transcriptome of the giant reed, Arundo donax.</title>
        <authorList>
            <person name="Barrero R.A."/>
            <person name="Guerrero F.D."/>
            <person name="Moolhuijzen P."/>
            <person name="Goolsby J.A."/>
            <person name="Tidwell J."/>
            <person name="Bellgard S.E."/>
            <person name="Bellgard M.I."/>
        </authorList>
    </citation>
    <scope>NUCLEOTIDE SEQUENCE</scope>
    <source>
        <tissue evidence="2">Shoot tissue taken approximately 20 cm above the soil surface</tissue>
    </source>
</reference>
<dbReference type="AlphaFoldDB" id="A0A0A8YY70"/>
<organism evidence="2">
    <name type="scientific">Arundo donax</name>
    <name type="common">Giant reed</name>
    <name type="synonym">Donax arundinaceus</name>
    <dbReference type="NCBI Taxonomy" id="35708"/>
    <lineage>
        <taxon>Eukaryota</taxon>
        <taxon>Viridiplantae</taxon>
        <taxon>Streptophyta</taxon>
        <taxon>Embryophyta</taxon>
        <taxon>Tracheophyta</taxon>
        <taxon>Spermatophyta</taxon>
        <taxon>Magnoliopsida</taxon>
        <taxon>Liliopsida</taxon>
        <taxon>Poales</taxon>
        <taxon>Poaceae</taxon>
        <taxon>PACMAD clade</taxon>
        <taxon>Arundinoideae</taxon>
        <taxon>Arundineae</taxon>
        <taxon>Arundo</taxon>
    </lineage>
</organism>
<keyword evidence="1" id="KW-0812">Transmembrane</keyword>
<evidence type="ECO:0000313" key="2">
    <source>
        <dbReference type="EMBL" id="JAD30378.1"/>
    </source>
</evidence>
<accession>A0A0A8YY70</accession>
<sequence length="27" mass="3199">MKTKYIEVLRVLSTYTLLIDLLVVFIN</sequence>
<keyword evidence="1" id="KW-1133">Transmembrane helix</keyword>
<reference evidence="2" key="1">
    <citation type="submission" date="2014-09" db="EMBL/GenBank/DDBJ databases">
        <authorList>
            <person name="Magalhaes I.L.F."/>
            <person name="Oliveira U."/>
            <person name="Santos F.R."/>
            <person name="Vidigal T.H.D.A."/>
            <person name="Brescovit A.D."/>
            <person name="Santos A.J."/>
        </authorList>
    </citation>
    <scope>NUCLEOTIDE SEQUENCE</scope>
    <source>
        <tissue evidence="2">Shoot tissue taken approximately 20 cm above the soil surface</tissue>
    </source>
</reference>